<evidence type="ECO:0000313" key="4">
    <source>
        <dbReference type="Proteomes" id="UP000694257"/>
    </source>
</evidence>
<accession>A0ABX8RKM9</accession>
<dbReference type="GO" id="GO:0016787">
    <property type="term" value="F:hydrolase activity"/>
    <property type="evidence" value="ECO:0007669"/>
    <property type="project" value="UniProtKB-KW"/>
</dbReference>
<reference evidence="3 4" key="1">
    <citation type="submission" date="2021-07" db="EMBL/GenBank/DDBJ databases">
        <title>Whole Genome Sequence of Nocardia Iowensis.</title>
        <authorList>
            <person name="Lamm A."/>
            <person name="Collins-Fairclough A.M."/>
            <person name="Bunk B."/>
            <person name="Sproer C."/>
        </authorList>
    </citation>
    <scope>NUCLEOTIDE SEQUENCE [LARGE SCALE GENOMIC DNA]</scope>
    <source>
        <strain evidence="3 4">NRRL 5646</strain>
    </source>
</reference>
<dbReference type="Pfam" id="PF01156">
    <property type="entry name" value="IU_nuc_hydro"/>
    <property type="match status" value="1"/>
</dbReference>
<feature type="domain" description="Inosine/uridine-preferring nucleoside hydrolase" evidence="2">
    <location>
        <begin position="14"/>
        <end position="270"/>
    </location>
</feature>
<evidence type="ECO:0000259" key="2">
    <source>
        <dbReference type="Pfam" id="PF01156"/>
    </source>
</evidence>
<sequence>MNAAPYLAPDSPTVVLDTDLGHDLDDMLTLWAGTRLVRHLGVITTDETEDYQRAHLARKVLNSHGRPDVPVIAGRRLPGADQRFVMGGLVQPTWPACTDVLGYVSAICEKSTHPVIWVGMGPASNLADVLTARPDLCPQIRLTMMGGWLDRYRNPDRASHNPRMDPAAFDLVMRTAHKPRLVMSSHTNVDELAVTPTSDLYACVTRPNAPAELDLIAQNASRWFAYRARRAPQAVPSSWMNDPLTLAAALDVPVVEFVPETVRIEADARMNRDPGGYPIQVSAEVDYSGFLSWLTAALPLTAKHTCPHSKPRSTHTIDTTGKGMPFV</sequence>
<gene>
    <name evidence="3" type="ORF">KV110_25000</name>
</gene>
<feature type="region of interest" description="Disordered" evidence="1">
    <location>
        <begin position="305"/>
        <end position="327"/>
    </location>
</feature>
<name>A0ABX8RKM9_NOCIO</name>
<dbReference type="PANTHER" id="PTHR12304">
    <property type="entry name" value="INOSINE-URIDINE PREFERRING NUCLEOSIDE HYDROLASE"/>
    <property type="match status" value="1"/>
</dbReference>
<dbReference type="EMBL" id="CP078145">
    <property type="protein sequence ID" value="QXN88835.1"/>
    <property type="molecule type" value="Genomic_DNA"/>
</dbReference>
<dbReference type="InterPro" id="IPR023186">
    <property type="entry name" value="IUNH"/>
</dbReference>
<dbReference type="RefSeq" id="WP_218469718.1">
    <property type="nucleotide sequence ID" value="NZ_BAABJN010000003.1"/>
</dbReference>
<protein>
    <submittedName>
        <fullName evidence="3">Nucleoside hydrolase</fullName>
    </submittedName>
</protein>
<dbReference type="PANTHER" id="PTHR12304:SF4">
    <property type="entry name" value="URIDINE NUCLEOSIDASE"/>
    <property type="match status" value="1"/>
</dbReference>
<keyword evidence="4" id="KW-1185">Reference proteome</keyword>
<proteinExistence type="predicted"/>
<evidence type="ECO:0000256" key="1">
    <source>
        <dbReference type="SAM" id="MobiDB-lite"/>
    </source>
</evidence>
<organism evidence="3 4">
    <name type="scientific">Nocardia iowensis</name>
    <dbReference type="NCBI Taxonomy" id="204891"/>
    <lineage>
        <taxon>Bacteria</taxon>
        <taxon>Bacillati</taxon>
        <taxon>Actinomycetota</taxon>
        <taxon>Actinomycetes</taxon>
        <taxon>Mycobacteriales</taxon>
        <taxon>Nocardiaceae</taxon>
        <taxon>Nocardia</taxon>
    </lineage>
</organism>
<dbReference type="Proteomes" id="UP000694257">
    <property type="component" value="Chromosome"/>
</dbReference>
<evidence type="ECO:0000313" key="3">
    <source>
        <dbReference type="EMBL" id="QXN88835.1"/>
    </source>
</evidence>
<dbReference type="InterPro" id="IPR001910">
    <property type="entry name" value="Inosine/uridine_hydrolase_dom"/>
</dbReference>
<keyword evidence="3" id="KW-0378">Hydrolase</keyword>